<dbReference type="AlphaFoldDB" id="A0AAD2BSB2"/>
<evidence type="ECO:0000313" key="7">
    <source>
        <dbReference type="EMBL" id="CAJ0806648.1"/>
    </source>
</evidence>
<proteinExistence type="predicted"/>
<dbReference type="PANTHER" id="PTHR30332">
    <property type="entry name" value="PROBABLE GENERAL SECRETION PATHWAY PROTEIN D"/>
    <property type="match status" value="1"/>
</dbReference>
<dbReference type="InterPro" id="IPR050810">
    <property type="entry name" value="Bact_Secretion_Sys_Channel"/>
</dbReference>
<dbReference type="GO" id="GO:0019867">
    <property type="term" value="C:outer membrane"/>
    <property type="evidence" value="ECO:0007669"/>
    <property type="project" value="InterPro"/>
</dbReference>
<sequence>MNRKPLFHRAIALAACASMVGCGSIEQTRTQARDVADQASQAAANAAPQSRPVVVEHQAAWLAGDAIAVSRPQPAILDKQVVFNVASSGSWSLRDYSDWISQNVGAVTHLSDSALSSTPIREGAATGGYAAPTNAGAGSTAIPPFPGMQMPAASPAAASTMAMPALPSAVASMATDSRPLRFTGDLKGFLDLITGRFGVYWAYRNGQIEIFKTTTHTWSIPTLPVQAKSSGSISTSGSLSGNNGNTGTAGGTTSSGTSGAGGGGSTNADIALSVNYWADLQTTAKAIAGPGAESIVDKSFGTLTVTGQPPQIERVNEWVKTLTSHLQKQVAIDVRVFKVHVNREDNYGLNLSLAVNTLYQGNQNGAKFTVTSAAAPSVTSGVTPVQFGASILSGTLSGTNAAVQALSTMGNVSQVFSRSGVTMNGQMLNLQAAQTQSYLASSQTTLTSTSGSSTALQPGSVTYGFTGVFLPKYVNDRIMLELNMTLSNLLGISTFTSNGSSIQLPSLSSATLQQSVALKPGQTLVLTGYEQQTASNTNNGVGSPNFALFGGGVEAQRARDVLAIVVTARLL</sequence>
<evidence type="ECO:0008006" key="9">
    <source>
        <dbReference type="Google" id="ProtNLM"/>
    </source>
</evidence>
<evidence type="ECO:0000313" key="8">
    <source>
        <dbReference type="Proteomes" id="UP001189756"/>
    </source>
</evidence>
<evidence type="ECO:0000256" key="3">
    <source>
        <dbReference type="ARBA" id="ARBA00023136"/>
    </source>
</evidence>
<reference evidence="7" key="1">
    <citation type="submission" date="2023-07" db="EMBL/GenBank/DDBJ databases">
        <authorList>
            <person name="Peeters C."/>
        </authorList>
    </citation>
    <scope>NUCLEOTIDE SEQUENCE</scope>
    <source>
        <strain evidence="7">R-77560</strain>
    </source>
</reference>
<evidence type="ECO:0000259" key="6">
    <source>
        <dbReference type="Pfam" id="PF07655"/>
    </source>
</evidence>
<feature type="domain" description="Secretin N-terminal" evidence="6">
    <location>
        <begin position="215"/>
        <end position="296"/>
    </location>
</feature>
<dbReference type="GO" id="GO:0009306">
    <property type="term" value="P:protein secretion"/>
    <property type="evidence" value="ECO:0007669"/>
    <property type="project" value="InterPro"/>
</dbReference>
<dbReference type="Pfam" id="PF00263">
    <property type="entry name" value="Secretin"/>
    <property type="match status" value="1"/>
</dbReference>
<dbReference type="RefSeq" id="WP_024542494.1">
    <property type="nucleotide sequence ID" value="NZ_CATZAZ010000015.1"/>
</dbReference>
<evidence type="ECO:0000256" key="4">
    <source>
        <dbReference type="SAM" id="MobiDB-lite"/>
    </source>
</evidence>
<evidence type="ECO:0000256" key="1">
    <source>
        <dbReference type="ARBA" id="ARBA00004370"/>
    </source>
</evidence>
<evidence type="ECO:0000256" key="2">
    <source>
        <dbReference type="ARBA" id="ARBA00022729"/>
    </source>
</evidence>
<feature type="compositionally biased region" description="Low complexity" evidence="4">
    <location>
        <begin position="231"/>
        <end position="257"/>
    </location>
</feature>
<comment type="caution">
    <text evidence="7">The sequence shown here is derived from an EMBL/GenBank/DDBJ whole genome shotgun (WGS) entry which is preliminary data.</text>
</comment>
<gene>
    <name evidence="7" type="ORF">R77560_04456</name>
</gene>
<dbReference type="Proteomes" id="UP001189756">
    <property type="component" value="Unassembled WGS sequence"/>
</dbReference>
<dbReference type="PROSITE" id="PS51257">
    <property type="entry name" value="PROKAR_LIPOPROTEIN"/>
    <property type="match status" value="1"/>
</dbReference>
<dbReference type="PANTHER" id="PTHR30332:SF24">
    <property type="entry name" value="SECRETIN GSPD-RELATED"/>
    <property type="match status" value="1"/>
</dbReference>
<feature type="region of interest" description="Disordered" evidence="4">
    <location>
        <begin position="231"/>
        <end position="263"/>
    </location>
</feature>
<dbReference type="Pfam" id="PF07655">
    <property type="entry name" value="Secretin_N_2"/>
    <property type="match status" value="1"/>
</dbReference>
<name>A0AAD2BSB2_9RALS</name>
<dbReference type="InterPro" id="IPR011514">
    <property type="entry name" value="Secretin_N_2"/>
</dbReference>
<dbReference type="InterPro" id="IPR004846">
    <property type="entry name" value="T2SS/T3SS_dom"/>
</dbReference>
<keyword evidence="2" id="KW-0732">Signal</keyword>
<evidence type="ECO:0000259" key="5">
    <source>
        <dbReference type="Pfam" id="PF00263"/>
    </source>
</evidence>
<dbReference type="GO" id="GO:0009297">
    <property type="term" value="P:pilus assembly"/>
    <property type="evidence" value="ECO:0007669"/>
    <property type="project" value="InterPro"/>
</dbReference>
<organism evidence="7 8">
    <name type="scientific">Ralstonia thomasii</name>
    <dbReference type="NCBI Taxonomy" id="3058596"/>
    <lineage>
        <taxon>Bacteria</taxon>
        <taxon>Pseudomonadati</taxon>
        <taxon>Pseudomonadota</taxon>
        <taxon>Betaproteobacteria</taxon>
        <taxon>Burkholderiales</taxon>
        <taxon>Burkholderiaceae</taxon>
        <taxon>Ralstonia</taxon>
    </lineage>
</organism>
<protein>
    <recommendedName>
        <fullName evidence="9">PilN family type IVB pilus formation outer membrane protein</fullName>
    </recommendedName>
</protein>
<dbReference type="GeneID" id="34794331"/>
<feature type="domain" description="Type II/III secretion system secretin-like" evidence="5">
    <location>
        <begin position="405"/>
        <end position="541"/>
    </location>
</feature>
<comment type="subcellular location">
    <subcellularLocation>
        <location evidence="1">Membrane</location>
    </subcellularLocation>
</comment>
<accession>A0AAD2BSB2</accession>
<dbReference type="EMBL" id="CATZAZ010000015">
    <property type="protein sequence ID" value="CAJ0806648.1"/>
    <property type="molecule type" value="Genomic_DNA"/>
</dbReference>
<keyword evidence="3" id="KW-0472">Membrane</keyword>